<feature type="region of interest" description="Disordered" evidence="1">
    <location>
        <begin position="72"/>
        <end position="118"/>
    </location>
</feature>
<gene>
    <name evidence="2" type="ORF">INT47_010469</name>
</gene>
<feature type="region of interest" description="Disordered" evidence="1">
    <location>
        <begin position="1"/>
        <end position="50"/>
    </location>
</feature>
<dbReference type="AlphaFoldDB" id="A0A8H7RD78"/>
<organism evidence="2 3">
    <name type="scientific">Mucor saturninus</name>
    <dbReference type="NCBI Taxonomy" id="64648"/>
    <lineage>
        <taxon>Eukaryota</taxon>
        <taxon>Fungi</taxon>
        <taxon>Fungi incertae sedis</taxon>
        <taxon>Mucoromycota</taxon>
        <taxon>Mucoromycotina</taxon>
        <taxon>Mucoromycetes</taxon>
        <taxon>Mucorales</taxon>
        <taxon>Mucorineae</taxon>
        <taxon>Mucoraceae</taxon>
        <taxon>Mucor</taxon>
    </lineage>
</organism>
<evidence type="ECO:0000313" key="2">
    <source>
        <dbReference type="EMBL" id="KAG2208107.1"/>
    </source>
</evidence>
<evidence type="ECO:0000256" key="1">
    <source>
        <dbReference type="SAM" id="MobiDB-lite"/>
    </source>
</evidence>
<evidence type="ECO:0000313" key="3">
    <source>
        <dbReference type="Proteomes" id="UP000603453"/>
    </source>
</evidence>
<protein>
    <submittedName>
        <fullName evidence="2">Uncharacterized protein</fullName>
    </submittedName>
</protein>
<proteinExistence type="predicted"/>
<reference evidence="2" key="1">
    <citation type="submission" date="2020-12" db="EMBL/GenBank/DDBJ databases">
        <title>Metabolic potential, ecology and presence of endohyphal bacteria is reflected in genomic diversity of Mucoromycotina.</title>
        <authorList>
            <person name="Muszewska A."/>
            <person name="Okrasinska A."/>
            <person name="Steczkiewicz K."/>
            <person name="Drgas O."/>
            <person name="Orlowska M."/>
            <person name="Perlinska-Lenart U."/>
            <person name="Aleksandrzak-Piekarczyk T."/>
            <person name="Szatraj K."/>
            <person name="Zielenkiewicz U."/>
            <person name="Pilsyk S."/>
            <person name="Malc E."/>
            <person name="Mieczkowski P."/>
            <person name="Kruszewska J.S."/>
            <person name="Biernat P."/>
            <person name="Pawlowska J."/>
        </authorList>
    </citation>
    <scope>NUCLEOTIDE SEQUENCE</scope>
    <source>
        <strain evidence="2">WA0000017839</strain>
    </source>
</reference>
<feature type="compositionally biased region" description="Basic and acidic residues" evidence="1">
    <location>
        <begin position="84"/>
        <end position="98"/>
    </location>
</feature>
<sequence>MNSEDKSNLPKHMPIDMAYAPEQNPYGRTRVIHTPPNGDEEQHKLAQHSLSPEKLGLVGYVKDVAGFVKDAVQERRRSNSVSSIEDKQESPKSTEEKPRRRSLQPPQPPQQQHSAFSDAVTGLFPGVHTIGDVNASGCTHADELRNQMMHVHDNKLL</sequence>
<comment type="caution">
    <text evidence="2">The sequence shown here is derived from an EMBL/GenBank/DDBJ whole genome shotgun (WGS) entry which is preliminary data.</text>
</comment>
<name>A0A8H7RD78_9FUNG</name>
<dbReference type="OrthoDB" id="2287871at2759"/>
<accession>A0A8H7RD78</accession>
<keyword evidence="3" id="KW-1185">Reference proteome</keyword>
<dbReference type="Proteomes" id="UP000603453">
    <property type="component" value="Unassembled WGS sequence"/>
</dbReference>
<dbReference type="EMBL" id="JAEPRD010000021">
    <property type="protein sequence ID" value="KAG2208107.1"/>
    <property type="molecule type" value="Genomic_DNA"/>
</dbReference>